<reference evidence="1 2" key="1">
    <citation type="journal article" date="2012" name="Nat. Biotechnol.">
        <title>Draft genome sequence of pigeonpea (Cajanus cajan), an orphan legume crop of resource-poor farmers.</title>
        <authorList>
            <person name="Varshney R.K."/>
            <person name="Chen W."/>
            <person name="Li Y."/>
            <person name="Bharti A.K."/>
            <person name="Saxena R.K."/>
            <person name="Schlueter J.A."/>
            <person name="Donoghue M.T."/>
            <person name="Azam S."/>
            <person name="Fan G."/>
            <person name="Whaley A.M."/>
            <person name="Farmer A.D."/>
            <person name="Sheridan J."/>
            <person name="Iwata A."/>
            <person name="Tuteja R."/>
            <person name="Penmetsa R.V."/>
            <person name="Wu W."/>
            <person name="Upadhyaya H.D."/>
            <person name="Yang S.P."/>
            <person name="Shah T."/>
            <person name="Saxena K.B."/>
            <person name="Michael T."/>
            <person name="McCombie W.R."/>
            <person name="Yang B."/>
            <person name="Zhang G."/>
            <person name="Yang H."/>
            <person name="Wang J."/>
            <person name="Spillane C."/>
            <person name="Cook D.R."/>
            <person name="May G.D."/>
            <person name="Xu X."/>
            <person name="Jackson S.A."/>
        </authorList>
    </citation>
    <scope>NUCLEOTIDE SEQUENCE [LARGE SCALE GENOMIC DNA]</scope>
    <source>
        <strain evidence="2">cv. Asha</strain>
    </source>
</reference>
<dbReference type="Gramene" id="C.cajan_03187.t">
    <property type="protein sequence ID" value="C.cajan_03187.t.cds1"/>
    <property type="gene ID" value="C.cajan_03187"/>
</dbReference>
<keyword evidence="2" id="KW-1185">Reference proteome</keyword>
<evidence type="ECO:0000313" key="2">
    <source>
        <dbReference type="Proteomes" id="UP000075243"/>
    </source>
</evidence>
<protein>
    <submittedName>
        <fullName evidence="1">Uncharacterized protein</fullName>
    </submittedName>
</protein>
<dbReference type="Proteomes" id="UP000075243">
    <property type="component" value="Chromosome 11"/>
</dbReference>
<proteinExistence type="predicted"/>
<sequence length="52" mass="5830">MIKKATDVKTSVKRHKNCRCEGRIVGQALIFFHPVVKNDLQRKLVGGVPTLV</sequence>
<evidence type="ECO:0000313" key="1">
    <source>
        <dbReference type="EMBL" id="KYP57007.1"/>
    </source>
</evidence>
<dbReference type="AlphaFoldDB" id="A0A151SQB8"/>
<accession>A0A151SQB8</accession>
<name>A0A151SQB8_CAJCA</name>
<dbReference type="EMBL" id="CM003613">
    <property type="protein sequence ID" value="KYP57007.1"/>
    <property type="molecule type" value="Genomic_DNA"/>
</dbReference>
<organism evidence="1 2">
    <name type="scientific">Cajanus cajan</name>
    <name type="common">Pigeon pea</name>
    <name type="synonym">Cajanus indicus</name>
    <dbReference type="NCBI Taxonomy" id="3821"/>
    <lineage>
        <taxon>Eukaryota</taxon>
        <taxon>Viridiplantae</taxon>
        <taxon>Streptophyta</taxon>
        <taxon>Embryophyta</taxon>
        <taxon>Tracheophyta</taxon>
        <taxon>Spermatophyta</taxon>
        <taxon>Magnoliopsida</taxon>
        <taxon>eudicotyledons</taxon>
        <taxon>Gunneridae</taxon>
        <taxon>Pentapetalae</taxon>
        <taxon>rosids</taxon>
        <taxon>fabids</taxon>
        <taxon>Fabales</taxon>
        <taxon>Fabaceae</taxon>
        <taxon>Papilionoideae</taxon>
        <taxon>50 kb inversion clade</taxon>
        <taxon>NPAAA clade</taxon>
        <taxon>indigoferoid/millettioid clade</taxon>
        <taxon>Phaseoleae</taxon>
        <taxon>Cajanus</taxon>
    </lineage>
</organism>
<gene>
    <name evidence="1" type="ORF">KK1_003258</name>
</gene>